<comment type="similarity">
    <text evidence="2">Belongs to the BexD/CtrA/VexA family.</text>
</comment>
<dbReference type="PANTHER" id="PTHR33619:SF3">
    <property type="entry name" value="POLYSACCHARIDE EXPORT PROTEIN GFCE-RELATED"/>
    <property type="match status" value="1"/>
</dbReference>
<dbReference type="Proteomes" id="UP001500582">
    <property type="component" value="Unassembled WGS sequence"/>
</dbReference>
<organism evidence="18 19">
    <name type="scientific">Mucilaginibacter gynuensis</name>
    <dbReference type="NCBI Taxonomy" id="1302236"/>
    <lineage>
        <taxon>Bacteria</taxon>
        <taxon>Pseudomonadati</taxon>
        <taxon>Bacteroidota</taxon>
        <taxon>Sphingobacteriia</taxon>
        <taxon>Sphingobacteriales</taxon>
        <taxon>Sphingobacteriaceae</taxon>
        <taxon>Mucilaginibacter</taxon>
    </lineage>
</organism>
<proteinExistence type="inferred from homology"/>
<evidence type="ECO:0000259" key="17">
    <source>
        <dbReference type="Pfam" id="PF22461"/>
    </source>
</evidence>
<evidence type="ECO:0000256" key="11">
    <source>
        <dbReference type="ARBA" id="ARBA00023136"/>
    </source>
</evidence>
<sequence length="257" mass="27592">MKNHLYKGLLFVIIAVLSACTAQKDTSYFQGLKRNSELSYKINNYSPLTIQSGDILALNIKSLNSEGSAVFNTAAAAGAGDAKGAAGAAGGYLVSEKGEIELPLVHSLKVSGLTLVQAQATIQKAITPYLKEPLVTVSLVNFKISVMGDVSHPDVFSVSSDRITIPQAITLAGDLTSTAKRNNVLLIREIEGERKFVNIDLTSAQLFDSPYYYLKNNDVLYVEAGKSKFKTDSPILKIIPIILSVASLVLVSIQLGR</sequence>
<dbReference type="InterPro" id="IPR049712">
    <property type="entry name" value="Poly_export"/>
</dbReference>
<comment type="subcellular location">
    <subcellularLocation>
        <location evidence="1">Cell outer membrane</location>
        <topology evidence="1">Multi-pass membrane protein</topology>
    </subcellularLocation>
</comment>
<keyword evidence="19" id="KW-1185">Reference proteome</keyword>
<evidence type="ECO:0000256" key="14">
    <source>
        <dbReference type="ARBA" id="ARBA00023288"/>
    </source>
</evidence>
<evidence type="ECO:0000256" key="5">
    <source>
        <dbReference type="ARBA" id="ARBA00022597"/>
    </source>
</evidence>
<dbReference type="Gene3D" id="3.10.560.10">
    <property type="entry name" value="Outer membrane lipoprotein wza domain like"/>
    <property type="match status" value="1"/>
</dbReference>
<evidence type="ECO:0000256" key="4">
    <source>
        <dbReference type="ARBA" id="ARBA00022452"/>
    </source>
</evidence>
<dbReference type="InterPro" id="IPR054765">
    <property type="entry name" value="SLBB_dom"/>
</dbReference>
<protein>
    <submittedName>
        <fullName evidence="18">Polysaccharide biosynthesis/export family protein</fullName>
    </submittedName>
</protein>
<accession>A0ABP8G492</accession>
<evidence type="ECO:0000256" key="15">
    <source>
        <dbReference type="SAM" id="SignalP"/>
    </source>
</evidence>
<dbReference type="PROSITE" id="PS51257">
    <property type="entry name" value="PROKAR_LIPOPROTEIN"/>
    <property type="match status" value="1"/>
</dbReference>
<keyword evidence="14" id="KW-0449">Lipoprotein</keyword>
<evidence type="ECO:0000256" key="3">
    <source>
        <dbReference type="ARBA" id="ARBA00022448"/>
    </source>
</evidence>
<evidence type="ECO:0000256" key="6">
    <source>
        <dbReference type="ARBA" id="ARBA00022692"/>
    </source>
</evidence>
<evidence type="ECO:0000256" key="1">
    <source>
        <dbReference type="ARBA" id="ARBA00004571"/>
    </source>
</evidence>
<dbReference type="EMBL" id="BAABFT010000003">
    <property type="protein sequence ID" value="GAA4316645.1"/>
    <property type="molecule type" value="Genomic_DNA"/>
</dbReference>
<evidence type="ECO:0000256" key="9">
    <source>
        <dbReference type="ARBA" id="ARBA00023065"/>
    </source>
</evidence>
<keyword evidence="9" id="KW-0406">Ion transport</keyword>
<dbReference type="Pfam" id="PF22461">
    <property type="entry name" value="SLBB_2"/>
    <property type="match status" value="1"/>
</dbReference>
<gene>
    <name evidence="18" type="ORF">GCM10023149_13750</name>
</gene>
<evidence type="ECO:0000256" key="13">
    <source>
        <dbReference type="ARBA" id="ARBA00023237"/>
    </source>
</evidence>
<keyword evidence="3" id="KW-0813">Transport</keyword>
<feature type="signal peptide" evidence="15">
    <location>
        <begin position="1"/>
        <end position="24"/>
    </location>
</feature>
<evidence type="ECO:0000256" key="2">
    <source>
        <dbReference type="ARBA" id="ARBA00009450"/>
    </source>
</evidence>
<comment type="caution">
    <text evidence="18">The sequence shown here is derived from an EMBL/GenBank/DDBJ whole genome shotgun (WGS) entry which is preliminary data.</text>
</comment>
<evidence type="ECO:0000256" key="7">
    <source>
        <dbReference type="ARBA" id="ARBA00022729"/>
    </source>
</evidence>
<evidence type="ECO:0000259" key="16">
    <source>
        <dbReference type="Pfam" id="PF02563"/>
    </source>
</evidence>
<name>A0ABP8G492_9SPHI</name>
<dbReference type="InterPro" id="IPR003715">
    <property type="entry name" value="Poly_export_N"/>
</dbReference>
<dbReference type="PANTHER" id="PTHR33619">
    <property type="entry name" value="POLYSACCHARIDE EXPORT PROTEIN GFCE-RELATED"/>
    <property type="match status" value="1"/>
</dbReference>
<evidence type="ECO:0000313" key="19">
    <source>
        <dbReference type="Proteomes" id="UP001500582"/>
    </source>
</evidence>
<keyword evidence="4" id="KW-1134">Transmembrane beta strand</keyword>
<evidence type="ECO:0000256" key="10">
    <source>
        <dbReference type="ARBA" id="ARBA00023114"/>
    </source>
</evidence>
<keyword evidence="5" id="KW-0762">Sugar transport</keyword>
<keyword evidence="11" id="KW-0472">Membrane</keyword>
<keyword evidence="6" id="KW-0812">Transmembrane</keyword>
<feature type="domain" description="SLBB" evidence="17">
    <location>
        <begin position="143"/>
        <end position="222"/>
    </location>
</feature>
<dbReference type="Gene3D" id="3.30.1950.10">
    <property type="entry name" value="wza like domain"/>
    <property type="match status" value="1"/>
</dbReference>
<evidence type="ECO:0000256" key="12">
    <source>
        <dbReference type="ARBA" id="ARBA00023139"/>
    </source>
</evidence>
<reference evidence="19" key="1">
    <citation type="journal article" date="2019" name="Int. J. Syst. Evol. Microbiol.">
        <title>The Global Catalogue of Microorganisms (GCM) 10K type strain sequencing project: providing services to taxonomists for standard genome sequencing and annotation.</title>
        <authorList>
            <consortium name="The Broad Institute Genomics Platform"/>
            <consortium name="The Broad Institute Genome Sequencing Center for Infectious Disease"/>
            <person name="Wu L."/>
            <person name="Ma J."/>
        </authorList>
    </citation>
    <scope>NUCLEOTIDE SEQUENCE [LARGE SCALE GENOMIC DNA]</scope>
    <source>
        <strain evidence="19">JCM 17705</strain>
    </source>
</reference>
<keyword evidence="13" id="KW-0998">Cell outer membrane</keyword>
<keyword evidence="8" id="KW-0625">Polysaccharide transport</keyword>
<feature type="chain" id="PRO_5047122589" evidence="15">
    <location>
        <begin position="25"/>
        <end position="257"/>
    </location>
</feature>
<evidence type="ECO:0000313" key="18">
    <source>
        <dbReference type="EMBL" id="GAA4316645.1"/>
    </source>
</evidence>
<evidence type="ECO:0000256" key="8">
    <source>
        <dbReference type="ARBA" id="ARBA00023047"/>
    </source>
</evidence>
<feature type="domain" description="Polysaccharide export protein N-terminal" evidence="16">
    <location>
        <begin position="47"/>
        <end position="139"/>
    </location>
</feature>
<keyword evidence="10" id="KW-0626">Porin</keyword>
<keyword evidence="12" id="KW-0564">Palmitate</keyword>
<dbReference type="Pfam" id="PF02563">
    <property type="entry name" value="Poly_export"/>
    <property type="match status" value="1"/>
</dbReference>
<keyword evidence="7 15" id="KW-0732">Signal</keyword>